<keyword evidence="4" id="KW-1185">Reference proteome</keyword>
<feature type="compositionally biased region" description="Basic and acidic residues" evidence="1">
    <location>
        <begin position="410"/>
        <end position="433"/>
    </location>
</feature>
<feature type="region of interest" description="Disordered" evidence="1">
    <location>
        <begin position="580"/>
        <end position="599"/>
    </location>
</feature>
<protein>
    <recommendedName>
        <fullName evidence="5">Transmembrane protein</fullName>
    </recommendedName>
</protein>
<feature type="compositionally biased region" description="Basic and acidic residues" evidence="1">
    <location>
        <begin position="582"/>
        <end position="596"/>
    </location>
</feature>
<organism evidence="3 4">
    <name type="scientific">Cystoisospora suis</name>
    <dbReference type="NCBI Taxonomy" id="483139"/>
    <lineage>
        <taxon>Eukaryota</taxon>
        <taxon>Sar</taxon>
        <taxon>Alveolata</taxon>
        <taxon>Apicomplexa</taxon>
        <taxon>Conoidasida</taxon>
        <taxon>Coccidia</taxon>
        <taxon>Eucoccidiorida</taxon>
        <taxon>Eimeriorina</taxon>
        <taxon>Sarcocystidae</taxon>
        <taxon>Cystoisospora</taxon>
    </lineage>
</organism>
<feature type="compositionally biased region" description="Basic and acidic residues" evidence="1">
    <location>
        <begin position="771"/>
        <end position="780"/>
    </location>
</feature>
<feature type="region of interest" description="Disordered" evidence="1">
    <location>
        <begin position="404"/>
        <end position="513"/>
    </location>
</feature>
<dbReference type="AlphaFoldDB" id="A0A2C6K874"/>
<comment type="caution">
    <text evidence="3">The sequence shown here is derived from an EMBL/GenBank/DDBJ whole genome shotgun (WGS) entry which is preliminary data.</text>
</comment>
<feature type="compositionally biased region" description="Basic and acidic residues" evidence="1">
    <location>
        <begin position="441"/>
        <end position="453"/>
    </location>
</feature>
<keyword evidence="2" id="KW-0472">Membrane</keyword>
<keyword evidence="2" id="KW-1133">Transmembrane helix</keyword>
<dbReference type="VEuPathDB" id="ToxoDB:CSUI_008651"/>
<dbReference type="GeneID" id="94431989"/>
<name>A0A2C6K874_9APIC</name>
<reference evidence="3 4" key="1">
    <citation type="journal article" date="2017" name="Int. J. Parasitol.">
        <title>The genome of the protozoan parasite Cystoisospora suis and a reverse vaccinology approach to identify vaccine candidates.</title>
        <authorList>
            <person name="Palmieri N."/>
            <person name="Shrestha A."/>
            <person name="Ruttkowski B."/>
            <person name="Beck T."/>
            <person name="Vogl C."/>
            <person name="Tomley F."/>
            <person name="Blake D.P."/>
            <person name="Joachim A."/>
        </authorList>
    </citation>
    <scope>NUCLEOTIDE SEQUENCE [LARGE SCALE GENOMIC DNA]</scope>
    <source>
        <strain evidence="3 4">Wien I</strain>
    </source>
</reference>
<feature type="compositionally biased region" description="Acidic residues" evidence="1">
    <location>
        <begin position="761"/>
        <end position="770"/>
    </location>
</feature>
<feature type="compositionally biased region" description="Basic and acidic residues" evidence="1">
    <location>
        <begin position="96"/>
        <end position="105"/>
    </location>
</feature>
<evidence type="ECO:0008006" key="5">
    <source>
        <dbReference type="Google" id="ProtNLM"/>
    </source>
</evidence>
<dbReference type="EMBL" id="MIGC01004900">
    <property type="protein sequence ID" value="PHJ17530.1"/>
    <property type="molecule type" value="Genomic_DNA"/>
</dbReference>
<dbReference type="Proteomes" id="UP000221165">
    <property type="component" value="Unassembled WGS sequence"/>
</dbReference>
<accession>A0A2C6K874</accession>
<sequence>MKWTSSHHHLSGDSWGVCTPQHKGELVEGNPAVSMILPSNSFRRRRRSQASLLHPFWFVSRLFFLLLLLTLILSFSSSPSSSSFYHVLFTSGHYEDEQGRTKEQPRPLSSSSLKGDSNKEGLGSSSYEIDGEGTAIIHAWGESKLIGEGFHRTLSTNVYIARGGTSSFPSSSFSSSSSFQDRVLLSKSLQKRSAFGKRKSRHVLFFPSLIRRQDDDDATVKKTKSLSRSKTASLSCSVECIYTLNKIMYIDPNQTWELGLDSTFHPSHSHLPSSSPPSTSSLSSSSFSPPKQVLPSRGKRCSSAQKEERSPTPCEKSREEEKDKISSTHSAPHVPNPPCLFLSGREGEETKESEGFWSRHISTEVDDSFVNVELPFFSSPDLLPSRLHARQRVTSPLCFSFPNLANQQEEEGKKDNSPDKKTVRKRREEEGHQEASVFSLSREKKEQKNDTMRDPLLQDESYAKAEEEKEEEQGKSKVGEEKQNKSRKESHDENFHTKSTSHPVDEDEVTETRAFDEGGADLEKFEKSFKILKKIPFNLPVHHRYDGACHDCDGYIKHGVCTPQIRLSCCFSFSPSLGKHPRLGEEEERRRNKQDEDLLMNDHTSCDEILFQASALSSSSSSFPSHMRDIHRHVPLLFSVSPPAIDKEEEEMEVSQRQKTREKNIKMIERKNKSDKDSFSGENEEAKTQEERQSFDDALPREREEERKKEEDSKDEDEEFFMLYFNVPVGSVEHLPLVAFLTTSSVLLLAVGTLCVLSFANDEEEEEEEERTEKMKEKPS</sequence>
<dbReference type="OrthoDB" id="333764at2759"/>
<feature type="compositionally biased region" description="Low complexity" evidence="1">
    <location>
        <begin position="266"/>
        <end position="290"/>
    </location>
</feature>
<evidence type="ECO:0000313" key="4">
    <source>
        <dbReference type="Proteomes" id="UP000221165"/>
    </source>
</evidence>
<feature type="region of interest" description="Disordered" evidence="1">
    <location>
        <begin position="647"/>
        <end position="715"/>
    </location>
</feature>
<feature type="region of interest" description="Disordered" evidence="1">
    <location>
        <begin position="96"/>
        <end position="126"/>
    </location>
</feature>
<feature type="region of interest" description="Disordered" evidence="1">
    <location>
        <begin position="266"/>
        <end position="344"/>
    </location>
</feature>
<feature type="transmembrane region" description="Helical" evidence="2">
    <location>
        <begin position="52"/>
        <end position="75"/>
    </location>
</feature>
<feature type="compositionally biased region" description="Basic and acidic residues" evidence="1">
    <location>
        <begin position="305"/>
        <end position="326"/>
    </location>
</feature>
<dbReference type="RefSeq" id="XP_067919249.1">
    <property type="nucleotide sequence ID" value="XM_068068778.1"/>
</dbReference>
<proteinExistence type="predicted"/>
<evidence type="ECO:0000313" key="3">
    <source>
        <dbReference type="EMBL" id="PHJ17530.1"/>
    </source>
</evidence>
<keyword evidence="2" id="KW-0812">Transmembrane</keyword>
<feature type="compositionally biased region" description="Basic and acidic residues" evidence="1">
    <location>
        <begin position="654"/>
        <end position="712"/>
    </location>
</feature>
<feature type="region of interest" description="Disordered" evidence="1">
    <location>
        <begin position="761"/>
        <end position="780"/>
    </location>
</feature>
<gene>
    <name evidence="3" type="ORF">CSUI_008651</name>
</gene>
<evidence type="ECO:0000256" key="2">
    <source>
        <dbReference type="SAM" id="Phobius"/>
    </source>
</evidence>
<evidence type="ECO:0000256" key="1">
    <source>
        <dbReference type="SAM" id="MobiDB-lite"/>
    </source>
</evidence>
<feature type="compositionally biased region" description="Basic and acidic residues" evidence="1">
    <location>
        <begin position="461"/>
        <end position="496"/>
    </location>
</feature>